<proteinExistence type="predicted"/>
<keyword evidence="1" id="KW-1133">Transmembrane helix</keyword>
<dbReference type="AlphaFoldDB" id="A0A286DB30"/>
<reference evidence="2 3" key="1">
    <citation type="submission" date="2017-09" db="EMBL/GenBank/DDBJ databases">
        <authorList>
            <person name="Ehlers B."/>
            <person name="Leendertz F.H."/>
        </authorList>
    </citation>
    <scope>NUCLEOTIDE SEQUENCE [LARGE SCALE GENOMIC DNA]</scope>
    <source>
        <strain evidence="2 3">CGMCC 1.10978</strain>
    </source>
</reference>
<accession>A0A286DB30</accession>
<evidence type="ECO:0000313" key="3">
    <source>
        <dbReference type="Proteomes" id="UP000219374"/>
    </source>
</evidence>
<dbReference type="InterPro" id="IPR006750">
    <property type="entry name" value="YdcZ"/>
</dbReference>
<feature type="transmembrane region" description="Helical" evidence="1">
    <location>
        <begin position="55"/>
        <end position="75"/>
    </location>
</feature>
<dbReference type="Proteomes" id="UP000219374">
    <property type="component" value="Unassembled WGS sequence"/>
</dbReference>
<name>A0A286DB30_9GAMM</name>
<feature type="transmembrane region" description="Helical" evidence="1">
    <location>
        <begin position="90"/>
        <end position="111"/>
    </location>
</feature>
<protein>
    <submittedName>
        <fullName evidence="2">Transporter family-2 protein</fullName>
    </submittedName>
</protein>
<feature type="transmembrane region" description="Helical" evidence="1">
    <location>
        <begin position="118"/>
        <end position="138"/>
    </location>
</feature>
<dbReference type="EMBL" id="OCND01000008">
    <property type="protein sequence ID" value="SOD55865.1"/>
    <property type="molecule type" value="Genomic_DNA"/>
</dbReference>
<keyword evidence="1" id="KW-0812">Transmembrane</keyword>
<keyword evidence="3" id="KW-1185">Reference proteome</keyword>
<dbReference type="PANTHER" id="PTHR34821">
    <property type="entry name" value="INNER MEMBRANE PROTEIN YDCZ"/>
    <property type="match status" value="1"/>
</dbReference>
<dbReference type="OrthoDB" id="9097160at2"/>
<keyword evidence="1" id="KW-0472">Membrane</keyword>
<evidence type="ECO:0000313" key="2">
    <source>
        <dbReference type="EMBL" id="SOD55865.1"/>
    </source>
</evidence>
<feature type="transmembrane region" description="Helical" evidence="1">
    <location>
        <begin position="24"/>
        <end position="43"/>
    </location>
</feature>
<dbReference type="GO" id="GO:0005886">
    <property type="term" value="C:plasma membrane"/>
    <property type="evidence" value="ECO:0007669"/>
    <property type="project" value="TreeGrafter"/>
</dbReference>
<organism evidence="2 3">
    <name type="scientific">Pseudoxanthomonas wuyuanensis</name>
    <dbReference type="NCBI Taxonomy" id="1073196"/>
    <lineage>
        <taxon>Bacteria</taxon>
        <taxon>Pseudomonadati</taxon>
        <taxon>Pseudomonadota</taxon>
        <taxon>Gammaproteobacteria</taxon>
        <taxon>Lysobacterales</taxon>
        <taxon>Lysobacteraceae</taxon>
        <taxon>Pseudoxanthomonas</taxon>
    </lineage>
</organism>
<dbReference type="PANTHER" id="PTHR34821:SF2">
    <property type="entry name" value="INNER MEMBRANE PROTEIN YDCZ"/>
    <property type="match status" value="1"/>
</dbReference>
<evidence type="ECO:0000256" key="1">
    <source>
        <dbReference type="SAM" id="Phobius"/>
    </source>
</evidence>
<feature type="transmembrane region" description="Helical" evidence="1">
    <location>
        <begin position="150"/>
        <end position="167"/>
    </location>
</feature>
<gene>
    <name evidence="2" type="ORF">SAMN06296416_10854</name>
</gene>
<dbReference type="Pfam" id="PF04657">
    <property type="entry name" value="DMT_YdcZ"/>
    <property type="match status" value="1"/>
</dbReference>
<sequence length="172" mass="18035">MHSRPRLPLGIVRTGSHKGTDMKLASFGLAVFIGALLPLQALINASLGKQTFGAVFAALASFSIGTLVLLAWWLLSRPGFQFEALAKVPWWAWTGGAIGAVYVAAATLLIPRTGAASLICLIVFGQLLGSLLLDHYGVLHARQPVDAMRVIGTVLVAAGALLVVRPWQAAAG</sequence>